<dbReference type="EMBL" id="JATAAI010000022">
    <property type="protein sequence ID" value="KAK1737866.1"/>
    <property type="molecule type" value="Genomic_DNA"/>
</dbReference>
<proteinExistence type="predicted"/>
<sequence length="325" mass="37756">MADGGDNVFVYLGGDQVVPQDVTHIVIDRSLTIIPEEAFYNRRELVSVEMHEGIERVERDAFYLCRRLRKINLIGVMEIEREAFYNCTSLTDVEFAEKLERIQVRAFNFCESLKKIKMPSVRTVEAGAFANCPALTEAEFGGNLETIQQHAFLSCPLLRRIAVPLKDDMIPIDPQWLRYTQFNHCRNLSTVDLVGGIHKTISSLLLERWRTEMKQEINCINQDLLNTPHLEKTRIIRAWIRTVIDRMEHYKAEHYRLLKEDMTLLELAVWKAKLDEKEDADSNQKVQAKRAKIDVESARKERRITSGADIIIRNILPFLQLSEEE</sequence>
<gene>
    <name evidence="1" type="ORF">QTG54_011160</name>
</gene>
<dbReference type="AlphaFoldDB" id="A0AAD8Y312"/>
<dbReference type="InterPro" id="IPR032675">
    <property type="entry name" value="LRR_dom_sf"/>
</dbReference>
<accession>A0AAD8Y312</accession>
<dbReference type="PANTHER" id="PTHR45661:SF3">
    <property type="entry name" value="IG-LIKE DOMAIN-CONTAINING PROTEIN"/>
    <property type="match status" value="1"/>
</dbReference>
<dbReference type="SUPFAM" id="SSF52058">
    <property type="entry name" value="L domain-like"/>
    <property type="match status" value="1"/>
</dbReference>
<dbReference type="Gene3D" id="3.80.10.10">
    <property type="entry name" value="Ribonuclease Inhibitor"/>
    <property type="match status" value="1"/>
</dbReference>
<comment type="caution">
    <text evidence="1">The sequence shown here is derived from an EMBL/GenBank/DDBJ whole genome shotgun (WGS) entry which is preliminary data.</text>
</comment>
<reference evidence="1" key="1">
    <citation type="submission" date="2023-06" db="EMBL/GenBank/DDBJ databases">
        <title>Survivors Of The Sea: Transcriptome response of Skeletonema marinoi to long-term dormancy.</title>
        <authorList>
            <person name="Pinder M.I.M."/>
            <person name="Kourtchenko O."/>
            <person name="Robertson E.K."/>
            <person name="Larsson T."/>
            <person name="Maumus F."/>
            <person name="Osuna-Cruz C.M."/>
            <person name="Vancaester E."/>
            <person name="Stenow R."/>
            <person name="Vandepoele K."/>
            <person name="Ploug H."/>
            <person name="Bruchert V."/>
            <person name="Godhe A."/>
            <person name="Topel M."/>
        </authorList>
    </citation>
    <scope>NUCLEOTIDE SEQUENCE</scope>
    <source>
        <strain evidence="1">R05AC</strain>
    </source>
</reference>
<dbReference type="InterPro" id="IPR026906">
    <property type="entry name" value="LRR_5"/>
</dbReference>
<organism evidence="1 2">
    <name type="scientific">Skeletonema marinoi</name>
    <dbReference type="NCBI Taxonomy" id="267567"/>
    <lineage>
        <taxon>Eukaryota</taxon>
        <taxon>Sar</taxon>
        <taxon>Stramenopiles</taxon>
        <taxon>Ochrophyta</taxon>
        <taxon>Bacillariophyta</taxon>
        <taxon>Coscinodiscophyceae</taxon>
        <taxon>Thalassiosirophycidae</taxon>
        <taxon>Thalassiosirales</taxon>
        <taxon>Skeletonemataceae</taxon>
        <taxon>Skeletonema</taxon>
        <taxon>Skeletonema marinoi-dohrnii complex</taxon>
    </lineage>
</organism>
<dbReference type="InterPro" id="IPR053139">
    <property type="entry name" value="Surface_bspA-like"/>
</dbReference>
<evidence type="ECO:0000313" key="1">
    <source>
        <dbReference type="EMBL" id="KAK1737866.1"/>
    </source>
</evidence>
<dbReference type="Proteomes" id="UP001224775">
    <property type="component" value="Unassembled WGS sequence"/>
</dbReference>
<dbReference type="Pfam" id="PF13306">
    <property type="entry name" value="LRR_5"/>
    <property type="match status" value="1"/>
</dbReference>
<dbReference type="PANTHER" id="PTHR45661">
    <property type="entry name" value="SURFACE ANTIGEN"/>
    <property type="match status" value="1"/>
</dbReference>
<protein>
    <submittedName>
        <fullName evidence="1">Leucine-rich repeat domain-containing protein</fullName>
    </submittedName>
</protein>
<name>A0AAD8Y312_9STRA</name>
<keyword evidence="2" id="KW-1185">Reference proteome</keyword>
<evidence type="ECO:0000313" key="2">
    <source>
        <dbReference type="Proteomes" id="UP001224775"/>
    </source>
</evidence>